<feature type="transmembrane region" description="Helical" evidence="1">
    <location>
        <begin position="7"/>
        <end position="28"/>
    </location>
</feature>
<keyword evidence="1" id="KW-0472">Membrane</keyword>
<dbReference type="Pfam" id="PF07963">
    <property type="entry name" value="N_methyl"/>
    <property type="match status" value="1"/>
</dbReference>
<dbReference type="NCBIfam" id="TIGR02532">
    <property type="entry name" value="IV_pilin_GFxxxE"/>
    <property type="match status" value="1"/>
</dbReference>
<reference evidence="2" key="1">
    <citation type="submission" date="2021-11" db="EMBL/GenBank/DDBJ databases">
        <title>Vibrio ZSDE26 sp. nov. and Vibrio ZSDZ34 sp. nov., isolated from coastal seawater in Qingdao.</title>
        <authorList>
            <person name="Zhang P."/>
        </authorList>
    </citation>
    <scope>NUCLEOTIDE SEQUENCE</scope>
    <source>
        <strain evidence="2">ZSDE26</strain>
    </source>
</reference>
<dbReference type="EMBL" id="JAJHVV010000014">
    <property type="protein sequence ID" value="MCK6265354.1"/>
    <property type="molecule type" value="Genomic_DNA"/>
</dbReference>
<evidence type="ECO:0000313" key="3">
    <source>
        <dbReference type="Proteomes" id="UP001139559"/>
    </source>
</evidence>
<evidence type="ECO:0000313" key="2">
    <source>
        <dbReference type="EMBL" id="MCK6265354.1"/>
    </source>
</evidence>
<proteinExistence type="predicted"/>
<dbReference type="Proteomes" id="UP001139559">
    <property type="component" value="Unassembled WGS sequence"/>
</dbReference>
<comment type="caution">
    <text evidence="2">The sequence shown here is derived from an EMBL/GenBank/DDBJ whole genome shotgun (WGS) entry which is preliminary data.</text>
</comment>
<gene>
    <name evidence="2" type="ORF">KP803_18975</name>
</gene>
<dbReference type="InterPro" id="IPR012902">
    <property type="entry name" value="N_methyl_site"/>
</dbReference>
<name>A0A9X2BJ36_9VIBR</name>
<dbReference type="AlphaFoldDB" id="A0A9X2BJ36"/>
<organism evidence="2 3">
    <name type="scientific">Vibrio amylolyticus</name>
    <dbReference type="NCBI Taxonomy" id="2847292"/>
    <lineage>
        <taxon>Bacteria</taxon>
        <taxon>Pseudomonadati</taxon>
        <taxon>Pseudomonadota</taxon>
        <taxon>Gammaproteobacteria</taxon>
        <taxon>Vibrionales</taxon>
        <taxon>Vibrionaceae</taxon>
        <taxon>Vibrio</taxon>
    </lineage>
</organism>
<protein>
    <submittedName>
        <fullName evidence="2">Prepilin-type N-terminal cleavage/methylation domain-containing protein</fullName>
    </submittedName>
</protein>
<accession>A0A9X2BJ36</accession>
<keyword evidence="1" id="KW-1133">Transmembrane helix</keyword>
<keyword evidence="3" id="KW-1185">Reference proteome</keyword>
<keyword evidence="1" id="KW-0812">Transmembrane</keyword>
<sequence length="137" mass="15484">MITKQKGFNLIEVMVAFILIGVASLGLVKLQIYVEARAEQAKTSLKALYMIESQLEYFRQRGVSSASSSYSFINMHDECNAMIENSATLDVQLTCQSTLSLSDTVSSISIKGYWHDRYQQDKEVNIVTMLSKYSEFD</sequence>
<dbReference type="RefSeq" id="WP_248010424.1">
    <property type="nucleotide sequence ID" value="NZ_JAJHVV010000014.1"/>
</dbReference>
<evidence type="ECO:0000256" key="1">
    <source>
        <dbReference type="SAM" id="Phobius"/>
    </source>
</evidence>